<organism evidence="3 4">
    <name type="scientific">Helcococcus kunzii ATCC 51366</name>
    <dbReference type="NCBI Taxonomy" id="883114"/>
    <lineage>
        <taxon>Bacteria</taxon>
        <taxon>Bacillati</taxon>
        <taxon>Bacillota</taxon>
        <taxon>Tissierellia</taxon>
        <taxon>Tissierellales</taxon>
        <taxon>Peptoniphilaceae</taxon>
        <taxon>Helcococcus</taxon>
    </lineage>
</organism>
<protein>
    <submittedName>
        <fullName evidence="3">Uncharacterized protein</fullName>
    </submittedName>
</protein>
<evidence type="ECO:0000256" key="1">
    <source>
        <dbReference type="SAM" id="Phobius"/>
    </source>
</evidence>
<accession>H3NR50</accession>
<name>H3NR50_9FIRM</name>
<dbReference type="Proteomes" id="UP000004191">
    <property type="component" value="Unassembled WGS sequence"/>
</dbReference>
<gene>
    <name evidence="3" type="ORF">HMPREF9709_01811</name>
    <name evidence="2" type="ORF">HMPREF9709_01854</name>
</gene>
<feature type="non-terminal residue" evidence="3">
    <location>
        <position position="25"/>
    </location>
</feature>
<dbReference type="AlphaFoldDB" id="H3NR50"/>
<evidence type="ECO:0000313" key="2">
    <source>
        <dbReference type="EMBL" id="EHR31645.1"/>
    </source>
</evidence>
<keyword evidence="1" id="KW-0472">Membrane</keyword>
<proteinExistence type="predicted"/>
<sequence length="25" mass="2740">METIVSALLVFVSTSIDYLVVLTIL</sequence>
<dbReference type="EMBL" id="AGEI01000038">
    <property type="protein sequence ID" value="EHR31645.1"/>
    <property type="molecule type" value="Genomic_DNA"/>
</dbReference>
<keyword evidence="1" id="KW-1133">Transmembrane helix</keyword>
<dbReference type="HOGENOM" id="CLU_3420110_0_0_9"/>
<keyword evidence="4" id="KW-1185">Reference proteome</keyword>
<keyword evidence="1" id="KW-0812">Transmembrane</keyword>
<reference evidence="3 4" key="1">
    <citation type="submission" date="2012-01" db="EMBL/GenBank/DDBJ databases">
        <title>The Genome Sequence of Helcococcus kunzii ATCC 51366.</title>
        <authorList>
            <consortium name="The Broad Institute Genome Sequencing Platform"/>
            <person name="Earl A."/>
            <person name="Ward D."/>
            <person name="Feldgarden M."/>
            <person name="Gevers D."/>
            <person name="Huys G."/>
            <person name="Young S.K."/>
            <person name="Zeng Q."/>
            <person name="Gargeya S."/>
            <person name="Fitzgerald M."/>
            <person name="Haas B."/>
            <person name="Abouelleil A."/>
            <person name="Alvarado L."/>
            <person name="Arachchi H.M."/>
            <person name="Berlin A."/>
            <person name="Chapman S.B."/>
            <person name="Gearin G."/>
            <person name="Goldberg J."/>
            <person name="Griggs A."/>
            <person name="Gujja S."/>
            <person name="Hansen M."/>
            <person name="Heiman D."/>
            <person name="Howarth C."/>
            <person name="Larimer J."/>
            <person name="Lui A."/>
            <person name="MacDonald P.J.P."/>
            <person name="McCowen C."/>
            <person name="Montmayeur A."/>
            <person name="Murphy C."/>
            <person name="Neiman D."/>
            <person name="Pearson M."/>
            <person name="Priest M."/>
            <person name="Roberts A."/>
            <person name="Saif S."/>
            <person name="Shea T."/>
            <person name="Sisk P."/>
            <person name="Stolte C."/>
            <person name="Sykes S."/>
            <person name="Wortman J."/>
            <person name="Nusbaum C."/>
            <person name="Birren B."/>
        </authorList>
    </citation>
    <scope>NUCLEOTIDE SEQUENCE [LARGE SCALE GENOMIC DNA]</scope>
    <source>
        <strain evidence="3 4">ATCC 51366</strain>
    </source>
</reference>
<evidence type="ECO:0000313" key="3">
    <source>
        <dbReference type="EMBL" id="EHR31693.1"/>
    </source>
</evidence>
<dbReference type="EMBL" id="AGEI01000035">
    <property type="protein sequence ID" value="EHR31693.1"/>
    <property type="molecule type" value="Genomic_DNA"/>
</dbReference>
<evidence type="ECO:0000313" key="4">
    <source>
        <dbReference type="Proteomes" id="UP000004191"/>
    </source>
</evidence>
<comment type="caution">
    <text evidence="3">The sequence shown here is derived from an EMBL/GenBank/DDBJ whole genome shotgun (WGS) entry which is preliminary data.</text>
</comment>
<feature type="transmembrane region" description="Helical" evidence="1">
    <location>
        <begin position="6"/>
        <end position="24"/>
    </location>
</feature>